<feature type="binding site" evidence="1">
    <location>
        <position position="128"/>
    </location>
    <ligand>
        <name>Mg(2+)</name>
        <dbReference type="ChEBI" id="CHEBI:18420"/>
    </ligand>
</feature>
<dbReference type="InterPro" id="IPR036704">
    <property type="entry name" value="RraA/RraA-like_sf"/>
</dbReference>
<dbReference type="NCBIfam" id="NF006093">
    <property type="entry name" value="PRK08245.1"/>
    <property type="match status" value="1"/>
</dbReference>
<evidence type="ECO:0000313" key="3">
    <source>
        <dbReference type="Proteomes" id="UP000606730"/>
    </source>
</evidence>
<proteinExistence type="predicted"/>
<dbReference type="RefSeq" id="WP_095594646.1">
    <property type="nucleotide sequence ID" value="NZ_BMKN01000002.1"/>
</dbReference>
<dbReference type="PANTHER" id="PTHR33254">
    <property type="entry name" value="4-HYDROXY-4-METHYL-2-OXOGLUTARATE ALDOLASE 3-RELATED"/>
    <property type="match status" value="1"/>
</dbReference>
<keyword evidence="1" id="KW-0479">Metal-binding</keyword>
<evidence type="ECO:0000256" key="1">
    <source>
        <dbReference type="PIRSR" id="PIRSR605493-1"/>
    </source>
</evidence>
<dbReference type="InterPro" id="IPR005493">
    <property type="entry name" value="RraA/RraA-like"/>
</dbReference>
<protein>
    <submittedName>
        <fullName evidence="2">Ribonuclease activity regulator RraA</fullName>
    </submittedName>
</protein>
<keyword evidence="3" id="KW-1185">Reference proteome</keyword>
<dbReference type="Proteomes" id="UP000606730">
    <property type="component" value="Unassembled WGS sequence"/>
</dbReference>
<reference evidence="2" key="2">
    <citation type="submission" date="2020-09" db="EMBL/GenBank/DDBJ databases">
        <authorList>
            <person name="Sun Q."/>
            <person name="Zhou Y."/>
        </authorList>
    </citation>
    <scope>NUCLEOTIDE SEQUENCE</scope>
    <source>
        <strain evidence="2">CGMCC 1.16012</strain>
    </source>
</reference>
<evidence type="ECO:0000313" key="2">
    <source>
        <dbReference type="EMBL" id="GGE58540.1"/>
    </source>
</evidence>
<dbReference type="Gene3D" id="3.50.30.40">
    <property type="entry name" value="Ribonuclease E inhibitor RraA/RraA-like"/>
    <property type="match status" value="1"/>
</dbReference>
<dbReference type="AlphaFoldDB" id="A0A917EN24"/>
<organism evidence="2 3">
    <name type="scientific">Actibacterium pelagium</name>
    <dbReference type="NCBI Taxonomy" id="2029103"/>
    <lineage>
        <taxon>Bacteria</taxon>
        <taxon>Pseudomonadati</taxon>
        <taxon>Pseudomonadota</taxon>
        <taxon>Alphaproteobacteria</taxon>
        <taxon>Rhodobacterales</taxon>
        <taxon>Roseobacteraceae</taxon>
        <taxon>Actibacterium</taxon>
    </lineage>
</organism>
<gene>
    <name evidence="2" type="ORF">GCM10011517_27790</name>
</gene>
<dbReference type="OrthoDB" id="9805307at2"/>
<comment type="cofactor">
    <cofactor evidence="1">
        <name>Mg(2+)</name>
        <dbReference type="ChEBI" id="CHEBI:18420"/>
    </cofactor>
</comment>
<dbReference type="Pfam" id="PF03737">
    <property type="entry name" value="RraA-like"/>
    <property type="match status" value="1"/>
</dbReference>
<dbReference type="PANTHER" id="PTHR33254:SF16">
    <property type="entry name" value="BLR3842 PROTEIN"/>
    <property type="match status" value="1"/>
</dbReference>
<dbReference type="EMBL" id="BMKN01000002">
    <property type="protein sequence ID" value="GGE58540.1"/>
    <property type="molecule type" value="Genomic_DNA"/>
</dbReference>
<feature type="binding site" evidence="1">
    <location>
        <begin position="105"/>
        <end position="108"/>
    </location>
    <ligand>
        <name>substrate</name>
    </ligand>
</feature>
<feature type="binding site" evidence="1">
    <location>
        <position position="127"/>
    </location>
    <ligand>
        <name>substrate</name>
    </ligand>
</feature>
<name>A0A917EN24_9RHOB</name>
<reference evidence="2" key="1">
    <citation type="journal article" date="2014" name="Int. J. Syst. Evol. Microbiol.">
        <title>Complete genome sequence of Corynebacterium casei LMG S-19264T (=DSM 44701T), isolated from a smear-ripened cheese.</title>
        <authorList>
            <consortium name="US DOE Joint Genome Institute (JGI-PGF)"/>
            <person name="Walter F."/>
            <person name="Albersmeier A."/>
            <person name="Kalinowski J."/>
            <person name="Ruckert C."/>
        </authorList>
    </citation>
    <scope>NUCLEOTIDE SEQUENCE</scope>
    <source>
        <strain evidence="2">CGMCC 1.16012</strain>
    </source>
</reference>
<dbReference type="SUPFAM" id="SSF89562">
    <property type="entry name" value="RraA-like"/>
    <property type="match status" value="1"/>
</dbReference>
<dbReference type="CDD" id="cd16841">
    <property type="entry name" value="RraA_family"/>
    <property type="match status" value="1"/>
</dbReference>
<comment type="caution">
    <text evidence="2">The sequence shown here is derived from an EMBL/GenBank/DDBJ whole genome shotgun (WGS) entry which is preliminary data.</text>
</comment>
<sequence length="241" mass="26451">MSEHPLKPETKDMLAQVSVATLATALFKRGLRNQVIQDVRPIKGKGRNMVGPAFTLRYIPAREDRNQLTVFRNPEHPQRHAIETCPEGHVLVMDSRRDASMASAGDILITRLMVRGGAGVVTDGGFRDAMNIGELDIPAYHNRPSSPTNLTNNEAIEINGPIGCGNVAVFPGDIMVGDDDSVIVIPAYLADEVAQEAIEMTAYEDFAIEQVRDGVSIIGLYPATKEENLERFAAWRKKNGR</sequence>
<dbReference type="GO" id="GO:0046872">
    <property type="term" value="F:metal ion binding"/>
    <property type="evidence" value="ECO:0007669"/>
    <property type="project" value="UniProtKB-KW"/>
</dbReference>
<accession>A0A917EN24</accession>
<keyword evidence="1" id="KW-0460">Magnesium</keyword>